<dbReference type="GO" id="GO:0031505">
    <property type="term" value="P:fungal-type cell wall organization"/>
    <property type="evidence" value="ECO:0007669"/>
    <property type="project" value="TreeGrafter"/>
</dbReference>
<dbReference type="InterPro" id="IPR000757">
    <property type="entry name" value="Beta-glucanase-like"/>
</dbReference>
<dbReference type="SUPFAM" id="SSF49899">
    <property type="entry name" value="Concanavalin A-like lectins/glucanases"/>
    <property type="match status" value="1"/>
</dbReference>
<dbReference type="PANTHER" id="PTHR31361">
    <property type="entry name" value="BETA-GLUCAN SYNTHESIS-ASSOCIATED PROTEIN KRE6-RELATED"/>
    <property type="match status" value="1"/>
</dbReference>
<keyword evidence="6 9" id="KW-0472">Membrane</keyword>
<dbReference type="GO" id="GO:0006078">
    <property type="term" value="P:(1-&gt;6)-beta-D-glucan biosynthetic process"/>
    <property type="evidence" value="ECO:0007669"/>
    <property type="project" value="TreeGrafter"/>
</dbReference>
<proteinExistence type="inferred from homology"/>
<evidence type="ECO:0000256" key="2">
    <source>
        <dbReference type="ARBA" id="ARBA00010962"/>
    </source>
</evidence>
<dbReference type="EMBL" id="KZ819288">
    <property type="protein sequence ID" value="PWN99461.1"/>
    <property type="molecule type" value="Genomic_DNA"/>
</dbReference>
<comment type="similarity">
    <text evidence="2">Belongs to the SKN1/KRE6 family.</text>
</comment>
<dbReference type="Proteomes" id="UP000245946">
    <property type="component" value="Unassembled WGS sequence"/>
</dbReference>
<organism evidence="11 12">
    <name type="scientific">Tilletiopsis washingtonensis</name>
    <dbReference type="NCBI Taxonomy" id="58919"/>
    <lineage>
        <taxon>Eukaryota</taxon>
        <taxon>Fungi</taxon>
        <taxon>Dikarya</taxon>
        <taxon>Basidiomycota</taxon>
        <taxon>Ustilaginomycotina</taxon>
        <taxon>Exobasidiomycetes</taxon>
        <taxon>Entylomatales</taxon>
        <taxon>Entylomatales incertae sedis</taxon>
        <taxon>Tilletiopsis</taxon>
    </lineage>
</organism>
<evidence type="ECO:0000313" key="11">
    <source>
        <dbReference type="EMBL" id="PWN99461.1"/>
    </source>
</evidence>
<evidence type="ECO:0000259" key="10">
    <source>
        <dbReference type="PROSITE" id="PS51762"/>
    </source>
</evidence>
<evidence type="ECO:0000256" key="4">
    <source>
        <dbReference type="ARBA" id="ARBA00022968"/>
    </source>
</evidence>
<dbReference type="GO" id="GO:0005886">
    <property type="term" value="C:plasma membrane"/>
    <property type="evidence" value="ECO:0007669"/>
    <property type="project" value="TreeGrafter"/>
</dbReference>
<dbReference type="Gene3D" id="2.60.120.200">
    <property type="match status" value="2"/>
</dbReference>
<comment type="subcellular location">
    <subcellularLocation>
        <location evidence="1">Membrane</location>
        <topology evidence="1">Single-pass type II membrane protein</topology>
    </subcellularLocation>
</comment>
<feature type="domain" description="GH16" evidence="10">
    <location>
        <begin position="93"/>
        <end position="477"/>
    </location>
</feature>
<dbReference type="STRING" id="58919.A0A316ZD55"/>
<dbReference type="AlphaFoldDB" id="A0A316ZD55"/>
<keyword evidence="3 9" id="KW-0812">Transmembrane</keyword>
<dbReference type="OrthoDB" id="412647at2759"/>
<evidence type="ECO:0000256" key="1">
    <source>
        <dbReference type="ARBA" id="ARBA00004606"/>
    </source>
</evidence>
<evidence type="ECO:0000256" key="3">
    <source>
        <dbReference type="ARBA" id="ARBA00022692"/>
    </source>
</evidence>
<dbReference type="Pfam" id="PF03935">
    <property type="entry name" value="SKN1_KRE6_Sbg1"/>
    <property type="match status" value="1"/>
</dbReference>
<dbReference type="FunFam" id="2.60.120.200:FF:000140">
    <property type="entry name" value="Beta-glucan synthesis-associated protein"/>
    <property type="match status" value="1"/>
</dbReference>
<keyword evidence="8" id="KW-0961">Cell wall biogenesis/degradation</keyword>
<keyword evidence="12" id="KW-1185">Reference proteome</keyword>
<accession>A0A316ZD55</accession>
<dbReference type="GeneID" id="37267656"/>
<evidence type="ECO:0000256" key="7">
    <source>
        <dbReference type="ARBA" id="ARBA00023180"/>
    </source>
</evidence>
<name>A0A316ZD55_9BASI</name>
<dbReference type="InterPro" id="IPR013320">
    <property type="entry name" value="ConA-like_dom_sf"/>
</dbReference>
<evidence type="ECO:0000256" key="6">
    <source>
        <dbReference type="ARBA" id="ARBA00023136"/>
    </source>
</evidence>
<feature type="transmembrane region" description="Helical" evidence="9">
    <location>
        <begin position="26"/>
        <end position="49"/>
    </location>
</feature>
<evidence type="ECO:0000313" key="12">
    <source>
        <dbReference type="Proteomes" id="UP000245946"/>
    </source>
</evidence>
<dbReference type="GO" id="GO:0015926">
    <property type="term" value="F:glucosidase activity"/>
    <property type="evidence" value="ECO:0007669"/>
    <property type="project" value="TreeGrafter"/>
</dbReference>
<dbReference type="PROSITE" id="PS51762">
    <property type="entry name" value="GH16_2"/>
    <property type="match status" value="1"/>
</dbReference>
<dbReference type="PANTHER" id="PTHR31361:SF15">
    <property type="entry name" value="GH16 DOMAIN-CONTAINING PROTEIN"/>
    <property type="match status" value="1"/>
</dbReference>
<reference evidence="11 12" key="1">
    <citation type="journal article" date="2018" name="Mol. Biol. Evol.">
        <title>Broad Genomic Sampling Reveals a Smut Pathogenic Ancestry of the Fungal Clade Ustilaginomycotina.</title>
        <authorList>
            <person name="Kijpornyongpan T."/>
            <person name="Mondo S.J."/>
            <person name="Barry K."/>
            <person name="Sandor L."/>
            <person name="Lee J."/>
            <person name="Lipzen A."/>
            <person name="Pangilinan J."/>
            <person name="LaButti K."/>
            <person name="Hainaut M."/>
            <person name="Henrissat B."/>
            <person name="Grigoriev I.V."/>
            <person name="Spatafora J.W."/>
            <person name="Aime M.C."/>
        </authorList>
    </citation>
    <scope>NUCLEOTIDE SEQUENCE [LARGE SCALE GENOMIC DNA]</scope>
    <source>
        <strain evidence="11 12">MCA 4186</strain>
    </source>
</reference>
<keyword evidence="4" id="KW-0735">Signal-anchor</keyword>
<sequence>MAEPDDELHNPRNADAHSNAINLRGLLNVLTLALIGGGLLTLFMGYPIISHFTAKVESTKGAFNLGGTNGTGQVATFPGQRRLVDPDTPPAAQKWTGALGDYHVVFSDEFETEGRTFWPGDDPFWEAVDIWYGATGDYEWYSPEAVNTTGGALTITLLEMETHALNFRSGMLQSWNKVSASGGGYIEFAIMMPGTQRTSGYWPAAWTMGNLGRPGYLGSTAGMWPYSYPAACDTGILPNQTWTNGTGPDRAIHSTGEYQNPKGQLSTLPGMRTPACTCPGEDHPGPNHNVGRSSPEIDVLEAQVQTHAGETHVWASQSLQTAPFDDDYFWGNTSDVVDLNAARGDQTRINDYVGGPLQESVSALSQCPDTGFTGTQQKYIRYGMEYSPDWDANGKGEVTWYVDGERTWTVKGAAIGPVPKLDISQRTVPTEPMSIIMNLGVSPQFQTVDLTSGTPRQLVFPAQMKVDYVRLYQLDGQPERLSCDPDDHPTAKYIEDHKVLYMNPNVTTYEAGGFKTVKNRLKDGC</sequence>
<dbReference type="RefSeq" id="XP_025599740.1">
    <property type="nucleotide sequence ID" value="XM_025740110.1"/>
</dbReference>
<evidence type="ECO:0000256" key="8">
    <source>
        <dbReference type="ARBA" id="ARBA00023316"/>
    </source>
</evidence>
<dbReference type="GO" id="GO:0005789">
    <property type="term" value="C:endoplasmic reticulum membrane"/>
    <property type="evidence" value="ECO:0007669"/>
    <property type="project" value="TreeGrafter"/>
</dbReference>
<protein>
    <submittedName>
        <fullName evidence="11">SKN1-domain-containing protein</fullName>
    </submittedName>
</protein>
<dbReference type="InterPro" id="IPR005629">
    <property type="entry name" value="Skn1/Kre6/Sbg1"/>
</dbReference>
<gene>
    <name evidence="11" type="ORF">FA09DRAFT_295284</name>
</gene>
<evidence type="ECO:0000256" key="5">
    <source>
        <dbReference type="ARBA" id="ARBA00022989"/>
    </source>
</evidence>
<evidence type="ECO:0000256" key="9">
    <source>
        <dbReference type="SAM" id="Phobius"/>
    </source>
</evidence>
<keyword evidence="7" id="KW-0325">Glycoprotein</keyword>
<keyword evidence="5 9" id="KW-1133">Transmembrane helix</keyword>